<evidence type="ECO:0000313" key="1">
    <source>
        <dbReference type="EMBL" id="MFF4219269.1"/>
    </source>
</evidence>
<organism evidence="1 2">
    <name type="scientific">Streptomyces nondiastaticus</name>
    <dbReference type="NCBI Taxonomy" id="3154512"/>
    <lineage>
        <taxon>Bacteria</taxon>
        <taxon>Bacillati</taxon>
        <taxon>Actinomycetota</taxon>
        <taxon>Actinomycetes</taxon>
        <taxon>Kitasatosporales</taxon>
        <taxon>Streptomycetaceae</taxon>
        <taxon>Streptomyces</taxon>
    </lineage>
</organism>
<evidence type="ECO:0008006" key="3">
    <source>
        <dbReference type="Google" id="ProtNLM"/>
    </source>
</evidence>
<evidence type="ECO:0000313" key="2">
    <source>
        <dbReference type="Proteomes" id="UP001602123"/>
    </source>
</evidence>
<reference evidence="1 2" key="1">
    <citation type="submission" date="2024-10" db="EMBL/GenBank/DDBJ databases">
        <title>The Natural Products Discovery Center: Release of the First 8490 Sequenced Strains for Exploring Actinobacteria Biosynthetic Diversity.</title>
        <authorList>
            <person name="Kalkreuter E."/>
            <person name="Kautsar S.A."/>
            <person name="Yang D."/>
            <person name="Bader C.D."/>
            <person name="Teijaro C.N."/>
            <person name="Fluegel L."/>
            <person name="Davis C.M."/>
            <person name="Simpson J.R."/>
            <person name="Lauterbach L."/>
            <person name="Steele A.D."/>
            <person name="Gui C."/>
            <person name="Meng S."/>
            <person name="Li G."/>
            <person name="Viehrig K."/>
            <person name="Ye F."/>
            <person name="Su P."/>
            <person name="Kiefer A.F."/>
            <person name="Nichols A."/>
            <person name="Cepeda A.J."/>
            <person name="Yan W."/>
            <person name="Fan B."/>
            <person name="Jiang Y."/>
            <person name="Adhikari A."/>
            <person name="Zheng C.-J."/>
            <person name="Schuster L."/>
            <person name="Cowan T.M."/>
            <person name="Smanski M.J."/>
            <person name="Chevrette M.G."/>
            <person name="De Carvalho L.P.S."/>
            <person name="Shen B."/>
        </authorList>
    </citation>
    <scope>NUCLEOTIDE SEQUENCE [LARGE SCALE GENOMIC DNA]</scope>
    <source>
        <strain evidence="1 2">NPDC001650</strain>
    </source>
</reference>
<proteinExistence type="predicted"/>
<sequence>MYAAERAAPATLHGNCTTAASVHATRAGADMTVHAAVLAPDGHACLRTRVTGSVQ</sequence>
<dbReference type="RefSeq" id="WP_388630514.1">
    <property type="nucleotide sequence ID" value="NZ_JBIAUT010000009.1"/>
</dbReference>
<dbReference type="SUPFAM" id="SSF54782">
    <property type="entry name" value="Porphobilinogen deaminase (hydroxymethylbilane synthase), C-terminal domain"/>
    <property type="match status" value="1"/>
</dbReference>
<accession>A0ABW6U6N8</accession>
<keyword evidence="2" id="KW-1185">Reference proteome</keyword>
<dbReference type="Proteomes" id="UP001602123">
    <property type="component" value="Unassembled WGS sequence"/>
</dbReference>
<comment type="caution">
    <text evidence="1">The sequence shown here is derived from an EMBL/GenBank/DDBJ whole genome shotgun (WGS) entry which is preliminary data.</text>
</comment>
<dbReference type="Gene3D" id="3.30.160.40">
    <property type="entry name" value="Porphobilinogen deaminase, C-terminal domain"/>
    <property type="match status" value="1"/>
</dbReference>
<dbReference type="InterPro" id="IPR036803">
    <property type="entry name" value="Porphobilinogen_deaminase_C_sf"/>
</dbReference>
<name>A0ABW6U6N8_9ACTN</name>
<protein>
    <recommendedName>
        <fullName evidence="3">Thioesterase domain-containing protein</fullName>
    </recommendedName>
</protein>
<gene>
    <name evidence="1" type="ORF">ACFYZM_23715</name>
</gene>
<dbReference type="EMBL" id="JBIAUT010000009">
    <property type="protein sequence ID" value="MFF4219269.1"/>
    <property type="molecule type" value="Genomic_DNA"/>
</dbReference>